<evidence type="ECO:0000313" key="4">
    <source>
        <dbReference type="Proteomes" id="UP000284375"/>
    </source>
</evidence>
<comment type="caution">
    <text evidence="3">The sequence shown here is derived from an EMBL/GenBank/DDBJ whole genome shotgun (WGS) entry which is preliminary data.</text>
</comment>
<protein>
    <recommendedName>
        <fullName evidence="5">Ubiquitin 3 binding protein But2 C-terminal domain-containing protein</fullName>
    </recommendedName>
</protein>
<evidence type="ECO:0000256" key="2">
    <source>
        <dbReference type="SAM" id="SignalP"/>
    </source>
</evidence>
<feature type="chain" id="PRO_5019215284" description="Ubiquitin 3 binding protein But2 C-terminal domain-containing protein" evidence="2">
    <location>
        <begin position="20"/>
        <end position="280"/>
    </location>
</feature>
<feature type="region of interest" description="Disordered" evidence="1">
    <location>
        <begin position="190"/>
        <end position="212"/>
    </location>
</feature>
<dbReference type="Proteomes" id="UP000284375">
    <property type="component" value="Unassembled WGS sequence"/>
</dbReference>
<proteinExistence type="predicted"/>
<evidence type="ECO:0008006" key="5">
    <source>
        <dbReference type="Google" id="ProtNLM"/>
    </source>
</evidence>
<reference evidence="3 4" key="1">
    <citation type="submission" date="2015-09" db="EMBL/GenBank/DDBJ databases">
        <title>Host preference determinants of Valsa canker pathogens revealed by comparative genomics.</title>
        <authorList>
            <person name="Yin Z."/>
            <person name="Huang L."/>
        </authorList>
    </citation>
    <scope>NUCLEOTIDE SEQUENCE [LARGE SCALE GENOMIC DNA]</scope>
    <source>
        <strain evidence="3 4">YSFL</strain>
    </source>
</reference>
<feature type="signal peptide" evidence="2">
    <location>
        <begin position="1"/>
        <end position="19"/>
    </location>
</feature>
<sequence>MHCTSFLIAILGLLGIAASAPTKAKASSPTTAAPTHTAPSTCATYYPSVLRQLVEAERDVMHANTAKTAKSFHVAQSVSFADNVKFNRVHQYVVFDDIPAGSWDCQLMVSWPHTTSGMHVTTASRSGQYGATAVSLDVYSASYNASAFAGPPEHKPEPEPEPKKGAHVGTADQGPFATWGSMMSAIAGPPGANDLSAKGDGEQMQDRTSSPTSARLTYFGTVGVHPGEYGVTVNSEACPRGSNGTLGFLFEIPSTDARNASVEFLGSKEDGAGVYMLANC</sequence>
<accession>A0A423WET7</accession>
<evidence type="ECO:0000256" key="1">
    <source>
        <dbReference type="SAM" id="MobiDB-lite"/>
    </source>
</evidence>
<dbReference type="EMBL" id="LJZO01000006">
    <property type="protein sequence ID" value="ROW01711.1"/>
    <property type="molecule type" value="Genomic_DNA"/>
</dbReference>
<dbReference type="STRING" id="252740.A0A423WET7"/>
<keyword evidence="2" id="KW-0732">Signal</keyword>
<organism evidence="3 4">
    <name type="scientific">Cytospora chrysosperma</name>
    <name type="common">Cytospora canker fungus</name>
    <name type="synonym">Sphaeria chrysosperma</name>
    <dbReference type="NCBI Taxonomy" id="252740"/>
    <lineage>
        <taxon>Eukaryota</taxon>
        <taxon>Fungi</taxon>
        <taxon>Dikarya</taxon>
        <taxon>Ascomycota</taxon>
        <taxon>Pezizomycotina</taxon>
        <taxon>Sordariomycetes</taxon>
        <taxon>Sordariomycetidae</taxon>
        <taxon>Diaporthales</taxon>
        <taxon>Cytosporaceae</taxon>
        <taxon>Cytospora</taxon>
    </lineage>
</organism>
<gene>
    <name evidence="3" type="ORF">VSDG_02107</name>
</gene>
<dbReference type="AlphaFoldDB" id="A0A423WET7"/>
<feature type="region of interest" description="Disordered" evidence="1">
    <location>
        <begin position="147"/>
        <end position="170"/>
    </location>
</feature>
<evidence type="ECO:0000313" key="3">
    <source>
        <dbReference type="EMBL" id="ROW01711.1"/>
    </source>
</evidence>
<feature type="compositionally biased region" description="Basic and acidic residues" evidence="1">
    <location>
        <begin position="152"/>
        <end position="164"/>
    </location>
</feature>
<keyword evidence="4" id="KW-1185">Reference proteome</keyword>
<name>A0A423WET7_CYTCH</name>
<dbReference type="OrthoDB" id="5308323at2759"/>